<feature type="compositionally biased region" description="Polar residues" evidence="8">
    <location>
        <begin position="191"/>
        <end position="216"/>
    </location>
</feature>
<dbReference type="AlphaFoldDB" id="A0A2N6VMN2"/>
<comment type="pathway">
    <text evidence="1 7">Cell wall biogenesis; peptidoglycan biosynthesis.</text>
</comment>
<feature type="signal peptide" evidence="9">
    <location>
        <begin position="1"/>
        <end position="20"/>
    </location>
</feature>
<evidence type="ECO:0000256" key="6">
    <source>
        <dbReference type="ARBA" id="ARBA00023316"/>
    </source>
</evidence>
<dbReference type="GO" id="GO:0005576">
    <property type="term" value="C:extracellular region"/>
    <property type="evidence" value="ECO:0007669"/>
    <property type="project" value="TreeGrafter"/>
</dbReference>
<dbReference type="CDD" id="cd16913">
    <property type="entry name" value="YkuD_like"/>
    <property type="match status" value="1"/>
</dbReference>
<protein>
    <recommendedName>
        <fullName evidence="10">L,D-TPase catalytic domain-containing protein</fullName>
    </recommendedName>
</protein>
<dbReference type="InterPro" id="IPR050979">
    <property type="entry name" value="LD-transpeptidase"/>
</dbReference>
<evidence type="ECO:0000256" key="9">
    <source>
        <dbReference type="SAM" id="SignalP"/>
    </source>
</evidence>
<dbReference type="Proteomes" id="UP000235598">
    <property type="component" value="Unassembled WGS sequence"/>
</dbReference>
<dbReference type="GO" id="GO:0008360">
    <property type="term" value="P:regulation of cell shape"/>
    <property type="evidence" value="ECO:0007669"/>
    <property type="project" value="UniProtKB-UniRule"/>
</dbReference>
<dbReference type="Pfam" id="PF17964">
    <property type="entry name" value="Big_10"/>
    <property type="match status" value="1"/>
</dbReference>
<evidence type="ECO:0000256" key="8">
    <source>
        <dbReference type="SAM" id="MobiDB-lite"/>
    </source>
</evidence>
<comment type="caution">
    <text evidence="11">The sequence shown here is derived from an EMBL/GenBank/DDBJ whole genome shotgun (WGS) entry which is preliminary data.</text>
</comment>
<dbReference type="InterPro" id="IPR005490">
    <property type="entry name" value="LD_TPept_cat_dom"/>
</dbReference>
<keyword evidence="6 7" id="KW-0961">Cell wall biogenesis/degradation</keyword>
<keyword evidence="2" id="KW-0808">Transferase</keyword>
<dbReference type="Gene3D" id="2.40.440.10">
    <property type="entry name" value="L,D-transpeptidase catalytic domain-like"/>
    <property type="match status" value="1"/>
</dbReference>
<dbReference type="PROSITE" id="PS52029">
    <property type="entry name" value="LD_TPASE"/>
    <property type="match status" value="1"/>
</dbReference>
<proteinExistence type="predicted"/>
<feature type="active site" description="Nucleophile" evidence="7">
    <location>
        <position position="444"/>
    </location>
</feature>
<feature type="domain" description="L,D-TPase catalytic" evidence="10">
    <location>
        <begin position="351"/>
        <end position="468"/>
    </location>
</feature>
<evidence type="ECO:0000256" key="3">
    <source>
        <dbReference type="ARBA" id="ARBA00022960"/>
    </source>
</evidence>
<organism evidence="11 12">
    <name type="scientific">Brevibacterium paucivorans</name>
    <dbReference type="NCBI Taxonomy" id="170994"/>
    <lineage>
        <taxon>Bacteria</taxon>
        <taxon>Bacillati</taxon>
        <taxon>Actinomycetota</taxon>
        <taxon>Actinomycetes</taxon>
        <taxon>Micrococcales</taxon>
        <taxon>Brevibacteriaceae</taxon>
        <taxon>Brevibacterium</taxon>
    </lineage>
</organism>
<keyword evidence="9" id="KW-0732">Signal</keyword>
<gene>
    <name evidence="11" type="ORF">CJ199_04780</name>
</gene>
<feature type="compositionally biased region" description="Low complexity" evidence="8">
    <location>
        <begin position="87"/>
        <end position="109"/>
    </location>
</feature>
<keyword evidence="4 7" id="KW-0573">Peptidoglycan synthesis</keyword>
<reference evidence="11 12" key="1">
    <citation type="submission" date="2017-09" db="EMBL/GenBank/DDBJ databases">
        <title>Bacterial strain isolated from the female urinary microbiota.</title>
        <authorList>
            <person name="Thomas-White K."/>
            <person name="Kumar N."/>
            <person name="Forster S."/>
            <person name="Putonti C."/>
            <person name="Lawley T."/>
            <person name="Wolfe A.J."/>
        </authorList>
    </citation>
    <scope>NUCLEOTIDE SEQUENCE [LARGE SCALE GENOMIC DNA]</scope>
    <source>
        <strain evidence="11 12">UMB1301</strain>
    </source>
</reference>
<dbReference type="OrthoDB" id="5242354at2"/>
<dbReference type="GO" id="GO:0071555">
    <property type="term" value="P:cell wall organization"/>
    <property type="evidence" value="ECO:0007669"/>
    <property type="project" value="UniProtKB-UniRule"/>
</dbReference>
<dbReference type="SUPFAM" id="SSF141523">
    <property type="entry name" value="L,D-transpeptidase catalytic domain-like"/>
    <property type="match status" value="1"/>
</dbReference>
<feature type="region of interest" description="Disordered" evidence="8">
    <location>
        <begin position="21"/>
        <end position="47"/>
    </location>
</feature>
<evidence type="ECO:0000256" key="1">
    <source>
        <dbReference type="ARBA" id="ARBA00004752"/>
    </source>
</evidence>
<dbReference type="UniPathway" id="UPA00219"/>
<dbReference type="Gene3D" id="2.60.40.3710">
    <property type="match status" value="1"/>
</dbReference>
<feature type="chain" id="PRO_5014866394" description="L,D-TPase catalytic domain-containing protein" evidence="9">
    <location>
        <begin position="21"/>
        <end position="499"/>
    </location>
</feature>
<evidence type="ECO:0000256" key="2">
    <source>
        <dbReference type="ARBA" id="ARBA00022679"/>
    </source>
</evidence>
<dbReference type="EMBL" id="PNHK01000002">
    <property type="protein sequence ID" value="PMD05349.1"/>
    <property type="molecule type" value="Genomic_DNA"/>
</dbReference>
<evidence type="ECO:0000256" key="4">
    <source>
        <dbReference type="ARBA" id="ARBA00022984"/>
    </source>
</evidence>
<evidence type="ECO:0000256" key="5">
    <source>
        <dbReference type="ARBA" id="ARBA00023315"/>
    </source>
</evidence>
<keyword evidence="5" id="KW-0012">Acyltransferase</keyword>
<feature type="region of interest" description="Disordered" evidence="8">
    <location>
        <begin position="70"/>
        <end position="237"/>
    </location>
</feature>
<sequence length="499" mass="53700">MFRRLLVSSTIALSLVAASACSVSTPGGNNSGPQEKEPDPEPVVSVVSDATPGEKLQLSVDKGEFVSVELTDDDHKEIPVDAGTFETTSASADPSDPATDSASDPATDNADSDDDADDSAEAGGNIGANSQDSENSEDEAAEETDQPEDTSATDEPADDATDESSDDPSADPDSTDDPQDGAQGGAADNNPKGTSWESNFTLAGSSSYTWKATTVSPDGKTHESTGTVDTPEPNGEGARMRTLLDDDMKVGVGAPIIFNFAHKIPKEYRPGIESRLSVEVTDKDDKPRKVEGSWAWLPDDDGHSRIHYRPKEFWPEHSKIHVDAPVKDVPFSDDTFGAKDMTLDFEIDREQITVADAKKHRLTVKRSGKTVMDFPASLGAARSPSYNGMHIVMSKSRNYTMKSERWGYSTPVTHAVRIHNNGEFIHAAPWSVGSQGRANVSHGCVNLSTANATEYFNSALFGDPVEVTGSRVSLTTSSGDIKDWVYTWEEWQKMSSIKK</sequence>
<feature type="active site" description="Proton donor/acceptor" evidence="7">
    <location>
        <position position="426"/>
    </location>
</feature>
<dbReference type="PANTHER" id="PTHR30582:SF2">
    <property type="entry name" value="L,D-TRANSPEPTIDASE YCIB-RELATED"/>
    <property type="match status" value="1"/>
</dbReference>
<dbReference type="PROSITE" id="PS51257">
    <property type="entry name" value="PROKAR_LIPOPROTEIN"/>
    <property type="match status" value="1"/>
</dbReference>
<evidence type="ECO:0000313" key="11">
    <source>
        <dbReference type="EMBL" id="PMD05349.1"/>
    </source>
</evidence>
<dbReference type="PANTHER" id="PTHR30582">
    <property type="entry name" value="L,D-TRANSPEPTIDASE"/>
    <property type="match status" value="1"/>
</dbReference>
<dbReference type="InterPro" id="IPR041280">
    <property type="entry name" value="Big_10"/>
</dbReference>
<dbReference type="GO" id="GO:0016746">
    <property type="term" value="F:acyltransferase activity"/>
    <property type="evidence" value="ECO:0007669"/>
    <property type="project" value="UniProtKB-KW"/>
</dbReference>
<evidence type="ECO:0000313" key="12">
    <source>
        <dbReference type="Proteomes" id="UP000235598"/>
    </source>
</evidence>
<accession>A0A2N6VMN2</accession>
<dbReference type="RefSeq" id="WP_102238384.1">
    <property type="nucleotide sequence ID" value="NZ_PNHK01000002.1"/>
</dbReference>
<evidence type="ECO:0000256" key="7">
    <source>
        <dbReference type="PROSITE-ProRule" id="PRU01373"/>
    </source>
</evidence>
<evidence type="ECO:0000259" key="10">
    <source>
        <dbReference type="PROSITE" id="PS52029"/>
    </source>
</evidence>
<dbReference type="GO" id="GO:0071972">
    <property type="term" value="F:peptidoglycan L,D-transpeptidase activity"/>
    <property type="evidence" value="ECO:0007669"/>
    <property type="project" value="TreeGrafter"/>
</dbReference>
<feature type="compositionally biased region" description="Acidic residues" evidence="8">
    <location>
        <begin position="110"/>
        <end position="120"/>
    </location>
</feature>
<dbReference type="GO" id="GO:0018104">
    <property type="term" value="P:peptidoglycan-protein cross-linking"/>
    <property type="evidence" value="ECO:0007669"/>
    <property type="project" value="TreeGrafter"/>
</dbReference>
<dbReference type="Pfam" id="PF03734">
    <property type="entry name" value="YkuD"/>
    <property type="match status" value="1"/>
</dbReference>
<keyword evidence="3 7" id="KW-0133">Cell shape</keyword>
<name>A0A2N6VMN2_9MICO</name>
<feature type="compositionally biased region" description="Acidic residues" evidence="8">
    <location>
        <begin position="134"/>
        <end position="179"/>
    </location>
</feature>
<dbReference type="InterPro" id="IPR038063">
    <property type="entry name" value="Transpep_catalytic_dom"/>
</dbReference>